<evidence type="ECO:0000313" key="5">
    <source>
        <dbReference type="EMBL" id="AHE57329.1"/>
    </source>
</evidence>
<evidence type="ECO:0000256" key="2">
    <source>
        <dbReference type="PIRSR" id="PIRSR640198-1"/>
    </source>
</evidence>
<feature type="domain" description="Fido" evidence="4">
    <location>
        <begin position="113"/>
        <end position="260"/>
    </location>
</feature>
<feature type="active site" evidence="2">
    <location>
        <position position="195"/>
    </location>
</feature>
<dbReference type="RefSeq" id="WP_025295420.1">
    <property type="nucleotide sequence ID" value="NZ_CP006644.1"/>
</dbReference>
<dbReference type="Pfam" id="PF02661">
    <property type="entry name" value="Fic"/>
    <property type="match status" value="1"/>
</dbReference>
<feature type="binding site" evidence="1">
    <location>
        <begin position="200"/>
        <end position="206"/>
    </location>
    <ligand>
        <name>ATP</name>
        <dbReference type="ChEBI" id="CHEBI:30616"/>
    </ligand>
</feature>
<dbReference type="InterPro" id="IPR026287">
    <property type="entry name" value="SoFic-like"/>
</dbReference>
<keyword evidence="1" id="KW-0067">ATP-binding</keyword>
<keyword evidence="6" id="KW-1185">Reference proteome</keyword>
<name>W0AHD8_9SPHN</name>
<protein>
    <submittedName>
        <fullName evidence="5">Cell filamentation protein Fic</fullName>
    </submittedName>
</protein>
<dbReference type="InterPro" id="IPR025758">
    <property type="entry name" value="Fic/DOC_N"/>
</dbReference>
<dbReference type="PATRIC" id="fig|1123269.5.peg.5650"/>
<evidence type="ECO:0000256" key="3">
    <source>
        <dbReference type="PIRSR" id="PIRSR640198-2"/>
    </source>
</evidence>
<dbReference type="Gene3D" id="1.10.3290.10">
    <property type="entry name" value="Fido-like domain"/>
    <property type="match status" value="1"/>
</dbReference>
<dbReference type="HOGENOM" id="CLU_047250_1_1_5"/>
<dbReference type="AlphaFoldDB" id="W0AHD8"/>
<dbReference type="InterPro" id="IPR003812">
    <property type="entry name" value="Fido"/>
</dbReference>
<dbReference type="Pfam" id="PF21248">
    <property type="entry name" value="SoFic-like_C"/>
    <property type="match status" value="1"/>
</dbReference>
<organism evidence="5 6">
    <name type="scientific">Sphingomonas sanxanigenens DSM 19645 = NX02</name>
    <dbReference type="NCBI Taxonomy" id="1123269"/>
    <lineage>
        <taxon>Bacteria</taxon>
        <taxon>Pseudomonadati</taxon>
        <taxon>Pseudomonadota</taxon>
        <taxon>Alphaproteobacteria</taxon>
        <taxon>Sphingomonadales</taxon>
        <taxon>Sphingomonadaceae</taxon>
        <taxon>Sphingomonas</taxon>
    </lineage>
</organism>
<dbReference type="Pfam" id="PF13784">
    <property type="entry name" value="Fic_N"/>
    <property type="match status" value="1"/>
</dbReference>
<dbReference type="OrthoDB" id="9813719at2"/>
<sequence length="366" mass="41273">MLKASYDIPDLPPPGVQETSAVLRALAHAHRHLAELKGRAASIPNQGILIDTLALQEAKASSEIENIVTTQDELFRASVFPENPSSADAKEVARYAEALRQGYLEQRRLGGLLTNNMIVAMFQMLKHTDETFRTTPGTALKNDQTGEMVYVPPQEGDAVRAHMAALERFINEDEASDLDPLVKMAIIHHQFESIHPFSDGNGRVGRIINMLYLTHSGLLDVPVLYLSRWITGSKGDYYRLLQAVRDTRGSADAWEAWLLYMIRGVAQTAKDTLALIEDMRVLMAEYKQRIRADHPKVYSQDLLNNLFRHPYTRIDYVEKELGVSRPTATKYLDTLVTAGFLDKQRIGRNNYYMNQRLVELFVDGAA</sequence>
<evidence type="ECO:0000259" key="4">
    <source>
        <dbReference type="PROSITE" id="PS51459"/>
    </source>
</evidence>
<dbReference type="PANTHER" id="PTHR13504">
    <property type="entry name" value="FIDO DOMAIN-CONTAINING PROTEIN DDB_G0283145"/>
    <property type="match status" value="1"/>
</dbReference>
<dbReference type="PANTHER" id="PTHR13504:SF35">
    <property type="entry name" value="PROTEIN ADENYLYLTRANSFERASE SOFIC"/>
    <property type="match status" value="1"/>
</dbReference>
<dbReference type="SUPFAM" id="SSF46785">
    <property type="entry name" value="Winged helix' DNA-binding domain"/>
    <property type="match status" value="1"/>
</dbReference>
<feature type="binding site" evidence="1">
    <location>
        <position position="195"/>
    </location>
    <ligand>
        <name>ATP</name>
        <dbReference type="ChEBI" id="CHEBI:30616"/>
    </ligand>
</feature>
<dbReference type="InterPro" id="IPR048770">
    <property type="entry name" value="SoFic-like_C"/>
</dbReference>
<dbReference type="InterPro" id="IPR036597">
    <property type="entry name" value="Fido-like_dom_sf"/>
</dbReference>
<dbReference type="STRING" id="1123269.NX02_28765"/>
<dbReference type="KEGG" id="ssan:NX02_28765"/>
<accession>W0AHD8</accession>
<dbReference type="SUPFAM" id="SSF140931">
    <property type="entry name" value="Fic-like"/>
    <property type="match status" value="1"/>
</dbReference>
<feature type="binding site" evidence="1">
    <location>
        <position position="65"/>
    </location>
    <ligand>
        <name>ATP</name>
        <dbReference type="ChEBI" id="CHEBI:30616"/>
    </ligand>
</feature>
<dbReference type="InterPro" id="IPR036390">
    <property type="entry name" value="WH_DNA-bd_sf"/>
</dbReference>
<dbReference type="Gene3D" id="1.10.10.10">
    <property type="entry name" value="Winged helix-like DNA-binding domain superfamily/Winged helix DNA-binding domain"/>
    <property type="match status" value="1"/>
</dbReference>
<reference evidence="5 6" key="1">
    <citation type="submission" date="2013-07" db="EMBL/GenBank/DDBJ databases">
        <title>Completed genome of Sphingomonas sanxanigenens NX02.</title>
        <authorList>
            <person name="Ma T."/>
            <person name="Huang H."/>
            <person name="Wu M."/>
            <person name="Li X."/>
            <person name="Li G."/>
        </authorList>
    </citation>
    <scope>NUCLEOTIDE SEQUENCE [LARGE SCALE GENOMIC DNA]</scope>
    <source>
        <strain evidence="5 6">NX02</strain>
    </source>
</reference>
<proteinExistence type="predicted"/>
<dbReference type="InterPro" id="IPR036388">
    <property type="entry name" value="WH-like_DNA-bd_sf"/>
</dbReference>
<feature type="binding site" evidence="1">
    <location>
        <position position="237"/>
    </location>
    <ligand>
        <name>ATP</name>
        <dbReference type="ChEBI" id="CHEBI:30616"/>
    </ligand>
</feature>
<dbReference type="PROSITE" id="PS51459">
    <property type="entry name" value="FIDO"/>
    <property type="match status" value="1"/>
</dbReference>
<dbReference type="PIRSF" id="PIRSF038925">
    <property type="entry name" value="AMP-prot_trans"/>
    <property type="match status" value="1"/>
</dbReference>
<evidence type="ECO:0000256" key="1">
    <source>
        <dbReference type="PIRSR" id="PIRSR038925-1"/>
    </source>
</evidence>
<feature type="binding site" evidence="3">
    <location>
        <begin position="199"/>
        <end position="206"/>
    </location>
    <ligand>
        <name>ATP</name>
        <dbReference type="ChEBI" id="CHEBI:30616"/>
    </ligand>
</feature>
<dbReference type="GO" id="GO:0005524">
    <property type="term" value="F:ATP binding"/>
    <property type="evidence" value="ECO:0007669"/>
    <property type="project" value="UniProtKB-KW"/>
</dbReference>
<dbReference type="eggNOG" id="COG3177">
    <property type="taxonomic scope" value="Bacteria"/>
</dbReference>
<dbReference type="Proteomes" id="UP000018851">
    <property type="component" value="Chromosome"/>
</dbReference>
<evidence type="ECO:0000313" key="6">
    <source>
        <dbReference type="Proteomes" id="UP000018851"/>
    </source>
</evidence>
<gene>
    <name evidence="5" type="ORF">NX02_28765</name>
</gene>
<keyword evidence="1" id="KW-0547">Nucleotide-binding</keyword>
<dbReference type="InterPro" id="IPR040198">
    <property type="entry name" value="Fido_containing"/>
</dbReference>
<dbReference type="EMBL" id="CP006644">
    <property type="protein sequence ID" value="AHE57329.1"/>
    <property type="molecule type" value="Genomic_DNA"/>
</dbReference>